<evidence type="ECO:0000313" key="1">
    <source>
        <dbReference type="EMBL" id="GBP77014.1"/>
    </source>
</evidence>
<evidence type="ECO:0000313" key="2">
    <source>
        <dbReference type="Proteomes" id="UP000299102"/>
    </source>
</evidence>
<reference evidence="1 2" key="1">
    <citation type="journal article" date="2019" name="Commun. Biol.">
        <title>The bagworm genome reveals a unique fibroin gene that provides high tensile strength.</title>
        <authorList>
            <person name="Kono N."/>
            <person name="Nakamura H."/>
            <person name="Ohtoshi R."/>
            <person name="Tomita M."/>
            <person name="Numata K."/>
            <person name="Arakawa K."/>
        </authorList>
    </citation>
    <scope>NUCLEOTIDE SEQUENCE [LARGE SCALE GENOMIC DNA]</scope>
</reference>
<comment type="caution">
    <text evidence="1">The sequence shown here is derived from an EMBL/GenBank/DDBJ whole genome shotgun (WGS) entry which is preliminary data.</text>
</comment>
<protein>
    <submittedName>
        <fullName evidence="1">Uncharacterized protein</fullName>
    </submittedName>
</protein>
<gene>
    <name evidence="1" type="ORF">EVAR_49575_1</name>
</gene>
<keyword evidence="2" id="KW-1185">Reference proteome</keyword>
<proteinExistence type="predicted"/>
<dbReference type="EMBL" id="BGZK01001314">
    <property type="protein sequence ID" value="GBP77014.1"/>
    <property type="molecule type" value="Genomic_DNA"/>
</dbReference>
<accession>A0A4C1YQ49</accession>
<dbReference type="Proteomes" id="UP000299102">
    <property type="component" value="Unassembled WGS sequence"/>
</dbReference>
<organism evidence="1 2">
    <name type="scientific">Eumeta variegata</name>
    <name type="common">Bagworm moth</name>
    <name type="synonym">Eumeta japonica</name>
    <dbReference type="NCBI Taxonomy" id="151549"/>
    <lineage>
        <taxon>Eukaryota</taxon>
        <taxon>Metazoa</taxon>
        <taxon>Ecdysozoa</taxon>
        <taxon>Arthropoda</taxon>
        <taxon>Hexapoda</taxon>
        <taxon>Insecta</taxon>
        <taxon>Pterygota</taxon>
        <taxon>Neoptera</taxon>
        <taxon>Endopterygota</taxon>
        <taxon>Lepidoptera</taxon>
        <taxon>Glossata</taxon>
        <taxon>Ditrysia</taxon>
        <taxon>Tineoidea</taxon>
        <taxon>Psychidae</taxon>
        <taxon>Oiketicinae</taxon>
        <taxon>Eumeta</taxon>
    </lineage>
</organism>
<name>A0A4C1YQ49_EUMVA</name>
<sequence length="174" mass="19200">MTRSGILPAVNSGVPERANYRTALLTYSSNFGAARLDPCELRTVVPYTYTLSECSASYMAGGVGGVRNHFVYRTAYRPYVVSEPNKYLAISLCAACSLAASRAASASALRARASQSPRARRSRSASLRAAPSRCSQTYTYQFYTGLFLTLKETRKKLMFIVGEMDENNTKVYRL</sequence>
<dbReference type="OrthoDB" id="361102at2759"/>
<dbReference type="AlphaFoldDB" id="A0A4C1YQ49"/>